<dbReference type="EMBL" id="GEGO01001763">
    <property type="protein sequence ID" value="JAR93641.1"/>
    <property type="molecule type" value="Transcribed_RNA"/>
</dbReference>
<keyword evidence="1" id="KW-0732">Signal</keyword>
<organism evidence="2">
    <name type="scientific">Ixodes ricinus</name>
    <name type="common">Common tick</name>
    <name type="synonym">Acarus ricinus</name>
    <dbReference type="NCBI Taxonomy" id="34613"/>
    <lineage>
        <taxon>Eukaryota</taxon>
        <taxon>Metazoa</taxon>
        <taxon>Ecdysozoa</taxon>
        <taxon>Arthropoda</taxon>
        <taxon>Chelicerata</taxon>
        <taxon>Arachnida</taxon>
        <taxon>Acari</taxon>
        <taxon>Parasitiformes</taxon>
        <taxon>Ixodida</taxon>
        <taxon>Ixodoidea</taxon>
        <taxon>Ixodidae</taxon>
        <taxon>Ixodinae</taxon>
        <taxon>Ixodes</taxon>
    </lineage>
</organism>
<proteinExistence type="predicted"/>
<feature type="chain" id="PRO_5007542795" evidence="1">
    <location>
        <begin position="22"/>
        <end position="80"/>
    </location>
</feature>
<feature type="signal peptide" evidence="1">
    <location>
        <begin position="1"/>
        <end position="21"/>
    </location>
</feature>
<evidence type="ECO:0000256" key="1">
    <source>
        <dbReference type="SAM" id="SignalP"/>
    </source>
</evidence>
<evidence type="ECO:0000313" key="2">
    <source>
        <dbReference type="EMBL" id="JAR93641.1"/>
    </source>
</evidence>
<name>A0A147BSC8_IXORI</name>
<reference evidence="2" key="1">
    <citation type="journal article" date="2018" name="PLoS Negl. Trop. Dis.">
        <title>Sialome diversity of ticks revealed by RNAseq of single tick salivary glands.</title>
        <authorList>
            <person name="Perner J."/>
            <person name="Kropackova S."/>
            <person name="Kopacek P."/>
            <person name="Ribeiro J.M."/>
        </authorList>
    </citation>
    <scope>NUCLEOTIDE SEQUENCE</scope>
    <source>
        <strain evidence="2">Siblings of single egg batch collected in Ceske Budejovice</strain>
        <tissue evidence="2">Salivary glands</tissue>
    </source>
</reference>
<accession>A0A147BSC8</accession>
<sequence length="80" mass="8333">MIFGVVLVILGIVLERPGALGAVPLLASSAACRRAACCKLGGSRCGCNLGHHTAVLGGRRILLSDRVPQHLDHLGLRLVL</sequence>
<dbReference type="AlphaFoldDB" id="A0A147BSC8"/>
<protein>
    <submittedName>
        <fullName evidence="2">Putative secreted protein</fullName>
    </submittedName>
</protein>